<accession>A0A917UTA2</accession>
<dbReference type="InterPro" id="IPR010920">
    <property type="entry name" value="LSM_dom_sf"/>
</dbReference>
<name>A0A917UTA2_9PSED</name>
<feature type="domain" description="Mechanosensitive ion channel MscS" evidence="3">
    <location>
        <begin position="262"/>
        <end position="328"/>
    </location>
</feature>
<dbReference type="InterPro" id="IPR006685">
    <property type="entry name" value="MscS_channel_2nd"/>
</dbReference>
<evidence type="ECO:0000259" key="3">
    <source>
        <dbReference type="Pfam" id="PF00924"/>
    </source>
</evidence>
<dbReference type="SUPFAM" id="SSF50182">
    <property type="entry name" value="Sm-like ribonucleoproteins"/>
    <property type="match status" value="1"/>
</dbReference>
<dbReference type="PANTHER" id="PTHR30566">
    <property type="entry name" value="YNAI-RELATED MECHANOSENSITIVE ION CHANNEL"/>
    <property type="match status" value="1"/>
</dbReference>
<dbReference type="RefSeq" id="WP_188981713.1">
    <property type="nucleotide sequence ID" value="NZ_BMPO01000001.1"/>
</dbReference>
<dbReference type="PANTHER" id="PTHR30566:SF25">
    <property type="entry name" value="INNER MEMBRANE PROTEIN"/>
    <property type="match status" value="1"/>
</dbReference>
<feature type="transmembrane region" description="Helical" evidence="2">
    <location>
        <begin position="56"/>
        <end position="78"/>
    </location>
</feature>
<feature type="transmembrane region" description="Helical" evidence="2">
    <location>
        <begin position="129"/>
        <end position="151"/>
    </location>
</feature>
<keyword evidence="2" id="KW-0812">Transmembrane</keyword>
<keyword evidence="2" id="KW-0472">Membrane</keyword>
<dbReference type="AlphaFoldDB" id="A0A917UTA2"/>
<evidence type="ECO:0000256" key="1">
    <source>
        <dbReference type="SAM" id="MobiDB-lite"/>
    </source>
</evidence>
<gene>
    <name evidence="4" type="ORF">GCM10009304_06780</name>
</gene>
<keyword evidence="2" id="KW-1133">Transmembrane helix</keyword>
<dbReference type="Gene3D" id="1.10.287.1260">
    <property type="match status" value="1"/>
</dbReference>
<feature type="transmembrane region" description="Helical" evidence="2">
    <location>
        <begin position="12"/>
        <end position="35"/>
    </location>
</feature>
<evidence type="ECO:0000313" key="4">
    <source>
        <dbReference type="EMBL" id="GGJ83448.1"/>
    </source>
</evidence>
<feature type="transmembrane region" description="Helical" evidence="2">
    <location>
        <begin position="217"/>
        <end position="234"/>
    </location>
</feature>
<feature type="transmembrane region" description="Helical" evidence="2">
    <location>
        <begin position="84"/>
        <end position="108"/>
    </location>
</feature>
<protein>
    <recommendedName>
        <fullName evidence="3">Mechanosensitive ion channel MscS domain-containing protein</fullName>
    </recommendedName>
</protein>
<proteinExistence type="predicted"/>
<dbReference type="GO" id="GO:0016020">
    <property type="term" value="C:membrane"/>
    <property type="evidence" value="ECO:0007669"/>
    <property type="project" value="InterPro"/>
</dbReference>
<comment type="caution">
    <text evidence="4">The sequence shown here is derived from an EMBL/GenBank/DDBJ whole genome shotgun (WGS) entry which is preliminary data.</text>
</comment>
<feature type="transmembrane region" description="Helical" evidence="2">
    <location>
        <begin position="163"/>
        <end position="184"/>
    </location>
</feature>
<feature type="region of interest" description="Disordered" evidence="1">
    <location>
        <begin position="428"/>
        <end position="452"/>
    </location>
</feature>
<reference evidence="4" key="1">
    <citation type="journal article" date="2014" name="Int. J. Syst. Evol. Microbiol.">
        <title>Complete genome sequence of Corynebacterium casei LMG S-19264T (=DSM 44701T), isolated from a smear-ripened cheese.</title>
        <authorList>
            <consortium name="US DOE Joint Genome Institute (JGI-PGF)"/>
            <person name="Walter F."/>
            <person name="Albersmeier A."/>
            <person name="Kalinowski J."/>
            <person name="Ruckert C."/>
        </authorList>
    </citation>
    <scope>NUCLEOTIDE SEQUENCE</scope>
    <source>
        <strain evidence="4">JCM 30078</strain>
    </source>
</reference>
<evidence type="ECO:0000256" key="2">
    <source>
        <dbReference type="SAM" id="Phobius"/>
    </source>
</evidence>
<dbReference type="GO" id="GO:0008381">
    <property type="term" value="F:mechanosensitive monoatomic ion channel activity"/>
    <property type="evidence" value="ECO:0007669"/>
    <property type="project" value="UniProtKB-ARBA"/>
</dbReference>
<dbReference type="EMBL" id="BMPO01000001">
    <property type="protein sequence ID" value="GGJ83448.1"/>
    <property type="molecule type" value="Genomic_DNA"/>
</dbReference>
<evidence type="ECO:0000313" key="5">
    <source>
        <dbReference type="Proteomes" id="UP000635983"/>
    </source>
</evidence>
<feature type="transmembrane region" description="Helical" evidence="2">
    <location>
        <begin position="240"/>
        <end position="259"/>
    </location>
</feature>
<sequence length="452" mass="50861">MIDYIIHGIETFPAWILSACVLGITLGVSSVLTFIHLRLMRLQSGRLNLFYATSKAGHVPVVCILWVYGAAFALYLLLPASIGWRVTLIPLAHVAVLLLSVWLLIRVAKRFVHLVDRWSEKRTSLFERFVMPFFLRCLAALAPVFLLFSLFPLFVTSQEMGDVLRSLTSLLLIASVAAVLIYGVNSTERMLSERYQFNDEDFTARKVHTQITVLRKLINFLIVVLAVASMLMVFDKVRQLGASILASAGIIGVILGFAAQKVLGNLIAGIQIALTQPIQLNDAVIVEGEWGWVEELTLTFVVIRIWDLRRLVLPITYFVENPFENWTKRDKDLLGTVILYADYHLPMEPLREEAQRLAEASPLWNGRVCVVQMLEMTEHNIQIRVLVSARGGPNAFDLRCHMREGLINFIAQRYPECLPRTRVDIPLRNGRNAPDQPLVAEGHQGPATAPSQ</sequence>
<organism evidence="4 5">
    <name type="scientific">Pseudomonas matsuisoli</name>
    <dbReference type="NCBI Taxonomy" id="1515666"/>
    <lineage>
        <taxon>Bacteria</taxon>
        <taxon>Pseudomonadati</taxon>
        <taxon>Pseudomonadota</taxon>
        <taxon>Gammaproteobacteria</taxon>
        <taxon>Pseudomonadales</taxon>
        <taxon>Pseudomonadaceae</taxon>
        <taxon>Pseudomonas</taxon>
    </lineage>
</organism>
<keyword evidence="5" id="KW-1185">Reference proteome</keyword>
<reference evidence="4" key="2">
    <citation type="submission" date="2020-09" db="EMBL/GenBank/DDBJ databases">
        <authorList>
            <person name="Sun Q."/>
            <person name="Ohkuma M."/>
        </authorList>
    </citation>
    <scope>NUCLEOTIDE SEQUENCE</scope>
    <source>
        <strain evidence="4">JCM 30078</strain>
    </source>
</reference>
<dbReference type="Proteomes" id="UP000635983">
    <property type="component" value="Unassembled WGS sequence"/>
</dbReference>
<dbReference type="Pfam" id="PF00924">
    <property type="entry name" value="MS_channel_2nd"/>
    <property type="match status" value="1"/>
</dbReference>